<evidence type="ECO:0000313" key="4">
    <source>
        <dbReference type="Proteomes" id="UP000030665"/>
    </source>
</evidence>
<dbReference type="AlphaFoldDB" id="A0A077ZA97"/>
<evidence type="ECO:0000313" key="3">
    <source>
        <dbReference type="EMBL" id="CDW57312.1"/>
    </source>
</evidence>
<reference evidence="3" key="1">
    <citation type="submission" date="2014-01" db="EMBL/GenBank/DDBJ databases">
        <authorList>
            <person name="Aslett M."/>
        </authorList>
    </citation>
    <scope>NUCLEOTIDE SEQUENCE</scope>
</reference>
<evidence type="ECO:0000256" key="2">
    <source>
        <dbReference type="SAM" id="MobiDB-lite"/>
    </source>
</evidence>
<keyword evidence="1" id="KW-0378">Hydrolase</keyword>
<dbReference type="InterPro" id="IPR005754">
    <property type="entry name" value="Sortase"/>
</dbReference>
<feature type="compositionally biased region" description="Polar residues" evidence="2">
    <location>
        <begin position="402"/>
        <end position="414"/>
    </location>
</feature>
<dbReference type="Proteomes" id="UP000030665">
    <property type="component" value="Unassembled WGS sequence"/>
</dbReference>
<name>A0A077ZA97_TRITR</name>
<evidence type="ECO:0000256" key="1">
    <source>
        <dbReference type="ARBA" id="ARBA00022801"/>
    </source>
</evidence>
<dbReference type="Pfam" id="PF19677">
    <property type="entry name" value="DUF6179"/>
    <property type="match status" value="1"/>
</dbReference>
<dbReference type="CDD" id="cd05829">
    <property type="entry name" value="Sortase_F"/>
    <property type="match status" value="1"/>
</dbReference>
<accession>A0A077ZA97</accession>
<protein>
    <submittedName>
        <fullName evidence="3">Sortase domain containing protein</fullName>
    </submittedName>
</protein>
<dbReference type="EMBL" id="HG806148">
    <property type="protein sequence ID" value="CDW57312.1"/>
    <property type="molecule type" value="Genomic_DNA"/>
</dbReference>
<dbReference type="InterPro" id="IPR045751">
    <property type="entry name" value="DUF6179"/>
</dbReference>
<feature type="compositionally biased region" description="Polar residues" evidence="2">
    <location>
        <begin position="361"/>
        <end position="391"/>
    </location>
</feature>
<organism evidence="3 4">
    <name type="scientific">Trichuris trichiura</name>
    <name type="common">Whipworm</name>
    <name type="synonym">Trichocephalus trichiurus</name>
    <dbReference type="NCBI Taxonomy" id="36087"/>
    <lineage>
        <taxon>Eukaryota</taxon>
        <taxon>Metazoa</taxon>
        <taxon>Ecdysozoa</taxon>
        <taxon>Nematoda</taxon>
        <taxon>Enoplea</taxon>
        <taxon>Dorylaimia</taxon>
        <taxon>Trichinellida</taxon>
        <taxon>Trichuridae</taxon>
        <taxon>Trichuris</taxon>
    </lineage>
</organism>
<dbReference type="Pfam" id="PF04203">
    <property type="entry name" value="Sortase"/>
    <property type="match status" value="1"/>
</dbReference>
<gene>
    <name evidence="3" type="ORF">TTRE_0000560301</name>
</gene>
<dbReference type="InterPro" id="IPR023365">
    <property type="entry name" value="Sortase_dom-sf"/>
</dbReference>
<keyword evidence="4" id="KW-1185">Reference proteome</keyword>
<dbReference type="GO" id="GO:0016787">
    <property type="term" value="F:hydrolase activity"/>
    <property type="evidence" value="ECO:0007669"/>
    <property type="project" value="UniProtKB-KW"/>
</dbReference>
<dbReference type="Gene3D" id="2.40.260.10">
    <property type="entry name" value="Sortase"/>
    <property type="match status" value="1"/>
</dbReference>
<proteinExistence type="predicted"/>
<dbReference type="InterPro" id="IPR042001">
    <property type="entry name" value="Sortase_F"/>
</dbReference>
<dbReference type="STRING" id="36087.A0A077ZA97"/>
<dbReference type="SUPFAM" id="SSF63817">
    <property type="entry name" value="Sortase"/>
    <property type="match status" value="1"/>
</dbReference>
<sequence>MRNELLDPAFYPFFMKKLQERLSGSSVMPIDQAERIQQSLEFVLKNGGEGTLPERFEQGKQQLKQRFEKLEQLYEKILTSYQSFGIESLEESLREIGSFFTDYDIDYGAAEVDQAFLDYQLAEAVPANFVGLDFYERYLQNLAAEVFFIANIPENQIYELLETYQEKLGFDYRKDVNNLFEIVFRQVIGKLLIGKKENDRLLLNPFEAQYALNQLQEKNHHQELNQLFELNEYYYRIFEQLRGISQRLEEPEKAFDFFLTITRKKKELELTPTMTSSRFNQLLEAYSAADQQGKIRLISKNISAPADFEELLDFTSEKSEFYEKLLKELDKNFIKALILYEMKNNGFEEFHQIITSVLGESENSSSATRDQEIVEQSTSQEETKSASSTTKDSGDSIESNEDGNQITTQSSSVNPAAAAKPETSNTDALPAESEAETAKTNTRPSPTVNEAEPNNSSAPESTAPNMAVPQSTTMQADQLEIAGQLITYLNAGQGNGQAIIDANPNLVATWGGASVQSGDDGANTHFIGHNPGIFNVLFSVGVGETISVSDGANNVSTYTVSQIVTVDDSGMAEDGTDYWEQITSSGGGERISLQTCINDDYNLIVFANK</sequence>
<feature type="region of interest" description="Disordered" evidence="2">
    <location>
        <begin position="361"/>
        <end position="471"/>
    </location>
</feature>
<reference evidence="3" key="2">
    <citation type="submission" date="2014-03" db="EMBL/GenBank/DDBJ databases">
        <title>The whipworm genome and dual-species transcriptomics of an intimate host-pathogen interaction.</title>
        <authorList>
            <person name="Foth B.J."/>
            <person name="Tsai I.J."/>
            <person name="Reid A.J."/>
            <person name="Bancroft A.J."/>
            <person name="Nichol S."/>
            <person name="Tracey A."/>
            <person name="Holroyd N."/>
            <person name="Cotton J.A."/>
            <person name="Stanley E.J."/>
            <person name="Zarowiecki M."/>
            <person name="Liu J.Z."/>
            <person name="Huckvale T."/>
            <person name="Cooper P.J."/>
            <person name="Grencis R.K."/>
            <person name="Berriman M."/>
        </authorList>
    </citation>
    <scope>NUCLEOTIDE SEQUENCE [LARGE SCALE GENOMIC DNA]</scope>
</reference>
<feature type="compositionally biased region" description="Polar residues" evidence="2">
    <location>
        <begin position="438"/>
        <end position="471"/>
    </location>
</feature>